<evidence type="ECO:0000256" key="1">
    <source>
        <dbReference type="SAM" id="MobiDB-lite"/>
    </source>
</evidence>
<gene>
    <name evidence="2" type="ORF">PMACD_LOCUS7082</name>
</gene>
<reference evidence="2" key="1">
    <citation type="submission" date="2021-02" db="EMBL/GenBank/DDBJ databases">
        <authorList>
            <person name="Steward A R."/>
        </authorList>
    </citation>
    <scope>NUCLEOTIDE SEQUENCE</scope>
</reference>
<evidence type="ECO:0000313" key="2">
    <source>
        <dbReference type="EMBL" id="CAF4851318.1"/>
    </source>
</evidence>
<keyword evidence="3" id="KW-1185">Reference proteome</keyword>
<evidence type="ECO:0000313" key="3">
    <source>
        <dbReference type="Proteomes" id="UP000663880"/>
    </source>
</evidence>
<protein>
    <submittedName>
        <fullName evidence="2">Uncharacterized protein</fullName>
    </submittedName>
</protein>
<organism evidence="2 3">
    <name type="scientific">Pieris macdunnoughi</name>
    <dbReference type="NCBI Taxonomy" id="345717"/>
    <lineage>
        <taxon>Eukaryota</taxon>
        <taxon>Metazoa</taxon>
        <taxon>Ecdysozoa</taxon>
        <taxon>Arthropoda</taxon>
        <taxon>Hexapoda</taxon>
        <taxon>Insecta</taxon>
        <taxon>Pterygota</taxon>
        <taxon>Neoptera</taxon>
        <taxon>Endopterygota</taxon>
        <taxon>Lepidoptera</taxon>
        <taxon>Glossata</taxon>
        <taxon>Ditrysia</taxon>
        <taxon>Papilionoidea</taxon>
        <taxon>Pieridae</taxon>
        <taxon>Pierinae</taxon>
        <taxon>Pieris</taxon>
    </lineage>
</organism>
<comment type="caution">
    <text evidence="2">The sequence shown here is derived from an EMBL/GenBank/DDBJ whole genome shotgun (WGS) entry which is preliminary data.</text>
</comment>
<proteinExistence type="predicted"/>
<sequence>MAVRFCQLARAMLGGSLRGRNEETCRRTNITDIAISDVLDKWPMAQKRPGMEAEDYEENETKNWTASH</sequence>
<dbReference type="Proteomes" id="UP000663880">
    <property type="component" value="Unassembled WGS sequence"/>
</dbReference>
<feature type="region of interest" description="Disordered" evidence="1">
    <location>
        <begin position="47"/>
        <end position="68"/>
    </location>
</feature>
<dbReference type="AlphaFoldDB" id="A0A821RYX3"/>
<dbReference type="EMBL" id="CAJOBZ010000016">
    <property type="protein sequence ID" value="CAF4851318.1"/>
    <property type="molecule type" value="Genomic_DNA"/>
</dbReference>
<accession>A0A821RYX3</accession>
<name>A0A821RYX3_9NEOP</name>